<dbReference type="Gene3D" id="3.30.70.1290">
    <property type="entry name" value="Transposase IS200-like"/>
    <property type="match status" value="1"/>
</dbReference>
<dbReference type="GO" id="GO:0004803">
    <property type="term" value="F:transposase activity"/>
    <property type="evidence" value="ECO:0007669"/>
    <property type="project" value="InterPro"/>
</dbReference>
<evidence type="ECO:0000259" key="1">
    <source>
        <dbReference type="SMART" id="SM01321"/>
    </source>
</evidence>
<dbReference type="SMART" id="SM01321">
    <property type="entry name" value="Y1_Tnp"/>
    <property type="match status" value="1"/>
</dbReference>
<protein>
    <recommendedName>
        <fullName evidence="1">Transposase IS200-like domain-containing protein</fullName>
    </recommendedName>
</protein>
<name>A0A2H0CV86_9BACT</name>
<dbReference type="PANTHER" id="PTHR34322">
    <property type="entry name" value="TRANSPOSASE, Y1_TNP DOMAIN-CONTAINING"/>
    <property type="match status" value="1"/>
</dbReference>
<dbReference type="SUPFAM" id="SSF143422">
    <property type="entry name" value="Transposase IS200-like"/>
    <property type="match status" value="1"/>
</dbReference>
<dbReference type="EMBL" id="PCTL01000013">
    <property type="protein sequence ID" value="PIP73661.1"/>
    <property type="molecule type" value="Genomic_DNA"/>
</dbReference>
<evidence type="ECO:0000313" key="3">
    <source>
        <dbReference type="Proteomes" id="UP000230638"/>
    </source>
</evidence>
<accession>A0A2H0CV86</accession>
<dbReference type="InterPro" id="IPR002686">
    <property type="entry name" value="Transposase_17"/>
</dbReference>
<dbReference type="GO" id="GO:0003677">
    <property type="term" value="F:DNA binding"/>
    <property type="evidence" value="ECO:0007669"/>
    <property type="project" value="InterPro"/>
</dbReference>
<dbReference type="Pfam" id="PF01797">
    <property type="entry name" value="Y1_Tnp"/>
    <property type="match status" value="1"/>
</dbReference>
<dbReference type="InterPro" id="IPR036515">
    <property type="entry name" value="Transposase_17_sf"/>
</dbReference>
<dbReference type="PANTHER" id="PTHR34322:SF2">
    <property type="entry name" value="TRANSPOSASE IS200-LIKE DOMAIN-CONTAINING PROTEIN"/>
    <property type="match status" value="1"/>
</dbReference>
<reference evidence="2 3" key="1">
    <citation type="submission" date="2017-09" db="EMBL/GenBank/DDBJ databases">
        <title>Depth-based differentiation of microbial function through sediment-hosted aquifers and enrichment of novel symbionts in the deep terrestrial subsurface.</title>
        <authorList>
            <person name="Probst A.J."/>
            <person name="Ladd B."/>
            <person name="Jarett J.K."/>
            <person name="Geller-Mcgrath D.E."/>
            <person name="Sieber C.M."/>
            <person name="Emerson J.B."/>
            <person name="Anantharaman K."/>
            <person name="Thomas B.C."/>
            <person name="Malmstrom R."/>
            <person name="Stieglmeier M."/>
            <person name="Klingl A."/>
            <person name="Woyke T."/>
            <person name="Ryan C.M."/>
            <person name="Banfield J.F."/>
        </authorList>
    </citation>
    <scope>NUCLEOTIDE SEQUENCE [LARGE SCALE GENOMIC DNA]</scope>
    <source>
        <strain evidence="2">CG22_combo_CG10-13_8_21_14_all_47_15</strain>
    </source>
</reference>
<comment type="caution">
    <text evidence="2">The sequence shown here is derived from an EMBL/GenBank/DDBJ whole genome shotgun (WGS) entry which is preliminary data.</text>
</comment>
<feature type="domain" description="Transposase IS200-like" evidence="1">
    <location>
        <begin position="7"/>
        <end position="147"/>
    </location>
</feature>
<evidence type="ECO:0000313" key="2">
    <source>
        <dbReference type="EMBL" id="PIP73661.1"/>
    </source>
</evidence>
<sequence>MRKTSFANGEFYHLYNRGVDKRAIFSDRHVLERFFQSMKEFNVDEPIGSIYANTFHKNKLSGSTTKSKRKLVNFICYCLNPNHYHFILEQVIDKGVEKFMHKLSTGYTRYFNEKYQRSGSLFQGRFKAIHISSNEYLLHLSAYVNLNNRVHRLSGSTTNFVKSSWGEYTTGGVNFCNKEIVLAQFNDTSAYMKMAEESLNGIIERRMGGKDLDKILLE</sequence>
<dbReference type="AlphaFoldDB" id="A0A2H0CV86"/>
<dbReference type="GO" id="GO:0006313">
    <property type="term" value="P:DNA transposition"/>
    <property type="evidence" value="ECO:0007669"/>
    <property type="project" value="InterPro"/>
</dbReference>
<dbReference type="Proteomes" id="UP000230638">
    <property type="component" value="Unassembled WGS sequence"/>
</dbReference>
<gene>
    <name evidence="2" type="ORF">COW88_01200</name>
</gene>
<organism evidence="2 3">
    <name type="scientific">Candidatus Lloydbacteria bacterium CG22_combo_CG10-13_8_21_14_all_47_15</name>
    <dbReference type="NCBI Taxonomy" id="1974635"/>
    <lineage>
        <taxon>Bacteria</taxon>
        <taxon>Candidatus Lloydiibacteriota</taxon>
    </lineage>
</organism>
<proteinExistence type="predicted"/>